<keyword evidence="7" id="KW-1185">Reference proteome</keyword>
<protein>
    <submittedName>
        <fullName evidence="8">G_PROTEIN_RECEP_F1_2 domain-containing protein</fullName>
    </submittedName>
</protein>
<feature type="transmembrane region" description="Helical" evidence="5">
    <location>
        <begin position="51"/>
        <end position="78"/>
    </location>
</feature>
<dbReference type="PANTHER" id="PTHR46709">
    <property type="entry name" value="PROTEIN CBG23488-RELATED"/>
    <property type="match status" value="1"/>
</dbReference>
<proteinExistence type="predicted"/>
<feature type="transmembrane region" description="Helical" evidence="5">
    <location>
        <begin position="296"/>
        <end position="315"/>
    </location>
</feature>
<dbReference type="InterPro" id="IPR017452">
    <property type="entry name" value="GPCR_Rhodpsn_7TM"/>
</dbReference>
<organism evidence="7 8">
    <name type="scientific">Heterorhabditis bacteriophora</name>
    <name type="common">Entomopathogenic nematode worm</name>
    <dbReference type="NCBI Taxonomy" id="37862"/>
    <lineage>
        <taxon>Eukaryota</taxon>
        <taxon>Metazoa</taxon>
        <taxon>Ecdysozoa</taxon>
        <taxon>Nematoda</taxon>
        <taxon>Chromadorea</taxon>
        <taxon>Rhabditida</taxon>
        <taxon>Rhabditina</taxon>
        <taxon>Rhabditomorpha</taxon>
        <taxon>Strongyloidea</taxon>
        <taxon>Heterorhabditidae</taxon>
        <taxon>Heterorhabditis</taxon>
    </lineage>
</organism>
<evidence type="ECO:0000256" key="2">
    <source>
        <dbReference type="ARBA" id="ARBA00022692"/>
    </source>
</evidence>
<evidence type="ECO:0000259" key="6">
    <source>
        <dbReference type="PROSITE" id="PS50262"/>
    </source>
</evidence>
<dbReference type="SUPFAM" id="SSF81321">
    <property type="entry name" value="Family A G protein-coupled receptor-like"/>
    <property type="match status" value="1"/>
</dbReference>
<evidence type="ECO:0000256" key="5">
    <source>
        <dbReference type="SAM" id="Phobius"/>
    </source>
</evidence>
<name>A0A1I7XUK9_HETBA</name>
<keyword evidence="2 5" id="KW-0812">Transmembrane</keyword>
<dbReference type="AlphaFoldDB" id="A0A1I7XUK9"/>
<dbReference type="CDD" id="cd14978">
    <property type="entry name" value="7tmA_FMRFamide_R-like"/>
    <property type="match status" value="1"/>
</dbReference>
<sequence length="402" mass="46319">MNASITEDDYCAVQSVDRRWYMVAVVGTSLSLVSLFCNLLIAKLLWLTRLYWWYVGPLLSLCQVSMTFSCYLIILATIERYLITQRSNCLNKFRRNRGFMALIMFILALLLRGTMVFEIQQANQYDLYSVKEFSPTVLADIGSDVLKLVILMSVIDNAPGHHERRRLVEKNDNCTGLTEYSPGLTDLVNTVWYGTVFRFYIRNIMTVFIPFFLLAFLNYRIVRILRMQQRSAEMFRFLTSDHKTKIRSATRLMVLIVCSYLIANVLNVLINLWEYVAFQSTQTQEAYTIYETCTDVISVLYVLVCATRLFVYISCNKEIRDAMHESLCGESRPSKKHQYCGSRSYESGCRQVGTETDAVAIAIARRLVFSDPSMMGNNMMEQDSPVQAIIYANHFGRNAQLL</sequence>
<dbReference type="PANTHER" id="PTHR46709:SF5">
    <property type="entry name" value="G-PROTEIN COUPLED RECEPTORS FAMILY 1 PROFILE DOMAIN-CONTAINING PROTEIN"/>
    <property type="match status" value="1"/>
</dbReference>
<feature type="domain" description="G-protein coupled receptors family 1 profile" evidence="6">
    <location>
        <begin position="64"/>
        <end position="312"/>
    </location>
</feature>
<evidence type="ECO:0000313" key="8">
    <source>
        <dbReference type="WBParaSite" id="Hba_21163"/>
    </source>
</evidence>
<feature type="transmembrane region" description="Helical" evidence="5">
    <location>
        <begin position="99"/>
        <end position="117"/>
    </location>
</feature>
<dbReference type="WBParaSite" id="Hba_21163">
    <property type="protein sequence ID" value="Hba_21163"/>
    <property type="gene ID" value="Hba_21163"/>
</dbReference>
<evidence type="ECO:0000313" key="7">
    <source>
        <dbReference type="Proteomes" id="UP000095283"/>
    </source>
</evidence>
<feature type="transmembrane region" description="Helical" evidence="5">
    <location>
        <begin position="252"/>
        <end position="276"/>
    </location>
</feature>
<accession>A0A1I7XUK9</accession>
<dbReference type="PROSITE" id="PS50262">
    <property type="entry name" value="G_PROTEIN_RECEP_F1_2"/>
    <property type="match status" value="1"/>
</dbReference>
<evidence type="ECO:0000256" key="1">
    <source>
        <dbReference type="ARBA" id="ARBA00004370"/>
    </source>
</evidence>
<comment type="subcellular location">
    <subcellularLocation>
        <location evidence="1">Membrane</location>
    </subcellularLocation>
</comment>
<evidence type="ECO:0000256" key="3">
    <source>
        <dbReference type="ARBA" id="ARBA00022989"/>
    </source>
</evidence>
<keyword evidence="4 5" id="KW-0472">Membrane</keyword>
<evidence type="ECO:0000256" key="4">
    <source>
        <dbReference type="ARBA" id="ARBA00023136"/>
    </source>
</evidence>
<reference evidence="8" key="1">
    <citation type="submission" date="2016-11" db="UniProtKB">
        <authorList>
            <consortium name="WormBaseParasite"/>
        </authorList>
    </citation>
    <scope>IDENTIFICATION</scope>
</reference>
<dbReference type="GO" id="GO:0016020">
    <property type="term" value="C:membrane"/>
    <property type="evidence" value="ECO:0007669"/>
    <property type="project" value="UniProtKB-SubCell"/>
</dbReference>
<dbReference type="Gene3D" id="1.20.1070.10">
    <property type="entry name" value="Rhodopsin 7-helix transmembrane proteins"/>
    <property type="match status" value="1"/>
</dbReference>
<feature type="transmembrane region" description="Helical" evidence="5">
    <location>
        <begin position="20"/>
        <end position="45"/>
    </location>
</feature>
<feature type="transmembrane region" description="Helical" evidence="5">
    <location>
        <begin position="199"/>
        <end position="219"/>
    </location>
</feature>
<keyword evidence="3 5" id="KW-1133">Transmembrane helix</keyword>
<dbReference type="Proteomes" id="UP000095283">
    <property type="component" value="Unplaced"/>
</dbReference>